<gene>
    <name evidence="2" type="ORF">CBOVIS_LOCUS12148</name>
</gene>
<protein>
    <submittedName>
        <fullName evidence="2">Uncharacterized protein</fullName>
    </submittedName>
</protein>
<evidence type="ECO:0000313" key="2">
    <source>
        <dbReference type="EMBL" id="CAB3410654.1"/>
    </source>
</evidence>
<sequence>MQTYLIAVVLSVLLAFASSQYLDTADDAYLIEPVSRQEKPEREMDEIRKTIAVGEMDEEAICRFGKRSPSAKWMRFGKRSGDVAGAEIDY</sequence>
<dbReference type="OrthoDB" id="5850318at2759"/>
<feature type="signal peptide" evidence="1">
    <location>
        <begin position="1"/>
        <end position="19"/>
    </location>
</feature>
<organism evidence="2 3">
    <name type="scientific">Caenorhabditis bovis</name>
    <dbReference type="NCBI Taxonomy" id="2654633"/>
    <lineage>
        <taxon>Eukaryota</taxon>
        <taxon>Metazoa</taxon>
        <taxon>Ecdysozoa</taxon>
        <taxon>Nematoda</taxon>
        <taxon>Chromadorea</taxon>
        <taxon>Rhabditida</taxon>
        <taxon>Rhabditina</taxon>
        <taxon>Rhabditomorpha</taxon>
        <taxon>Rhabditoidea</taxon>
        <taxon>Rhabditidae</taxon>
        <taxon>Peloderinae</taxon>
        <taxon>Caenorhabditis</taxon>
    </lineage>
</organism>
<dbReference type="EMBL" id="CADEPM010000011">
    <property type="protein sequence ID" value="CAB3410654.1"/>
    <property type="molecule type" value="Genomic_DNA"/>
</dbReference>
<proteinExistence type="predicted"/>
<keyword evidence="3" id="KW-1185">Reference proteome</keyword>
<evidence type="ECO:0000313" key="3">
    <source>
        <dbReference type="Proteomes" id="UP000494206"/>
    </source>
</evidence>
<dbReference type="AlphaFoldDB" id="A0A8S1F9Z5"/>
<keyword evidence="1" id="KW-0732">Signal</keyword>
<reference evidence="2 3" key="1">
    <citation type="submission" date="2020-04" db="EMBL/GenBank/DDBJ databases">
        <authorList>
            <person name="Laetsch R D."/>
            <person name="Stevens L."/>
            <person name="Kumar S."/>
            <person name="Blaxter L. M."/>
        </authorList>
    </citation>
    <scope>NUCLEOTIDE SEQUENCE [LARGE SCALE GENOMIC DNA]</scope>
</reference>
<dbReference type="Proteomes" id="UP000494206">
    <property type="component" value="Unassembled WGS sequence"/>
</dbReference>
<accession>A0A8S1F9Z5</accession>
<feature type="chain" id="PRO_5035723959" evidence="1">
    <location>
        <begin position="20"/>
        <end position="90"/>
    </location>
</feature>
<evidence type="ECO:0000256" key="1">
    <source>
        <dbReference type="SAM" id="SignalP"/>
    </source>
</evidence>
<comment type="caution">
    <text evidence="2">The sequence shown here is derived from an EMBL/GenBank/DDBJ whole genome shotgun (WGS) entry which is preliminary data.</text>
</comment>
<name>A0A8S1F9Z5_9PELO</name>